<protein>
    <submittedName>
        <fullName evidence="1">Uncharacterized protein</fullName>
    </submittedName>
</protein>
<proteinExistence type="predicted"/>
<evidence type="ECO:0000313" key="1">
    <source>
        <dbReference type="EMBL" id="GAH61711.1"/>
    </source>
</evidence>
<reference evidence="1" key="1">
    <citation type="journal article" date="2014" name="Front. Microbiol.">
        <title>High frequency of phylogenetically diverse reductive dehalogenase-homologous genes in deep subseafloor sedimentary metagenomes.</title>
        <authorList>
            <person name="Kawai M."/>
            <person name="Futagami T."/>
            <person name="Toyoda A."/>
            <person name="Takaki Y."/>
            <person name="Nishi S."/>
            <person name="Hori S."/>
            <person name="Arai W."/>
            <person name="Tsubouchi T."/>
            <person name="Morono Y."/>
            <person name="Uchiyama I."/>
            <person name="Ito T."/>
            <person name="Fujiyama A."/>
            <person name="Inagaki F."/>
            <person name="Takami H."/>
        </authorList>
    </citation>
    <scope>NUCLEOTIDE SEQUENCE</scope>
    <source>
        <strain evidence="1">Expedition CK06-06</strain>
    </source>
</reference>
<comment type="caution">
    <text evidence="1">The sequence shown here is derived from an EMBL/GenBank/DDBJ whole genome shotgun (WGS) entry which is preliminary data.</text>
</comment>
<accession>X1GUW5</accession>
<feature type="non-terminal residue" evidence="1">
    <location>
        <position position="1"/>
    </location>
</feature>
<dbReference type="EMBL" id="BARU01017722">
    <property type="protein sequence ID" value="GAH61711.1"/>
    <property type="molecule type" value="Genomic_DNA"/>
</dbReference>
<dbReference type="AlphaFoldDB" id="X1GUW5"/>
<organism evidence="1">
    <name type="scientific">marine sediment metagenome</name>
    <dbReference type="NCBI Taxonomy" id="412755"/>
    <lineage>
        <taxon>unclassified sequences</taxon>
        <taxon>metagenomes</taxon>
        <taxon>ecological metagenomes</taxon>
    </lineage>
</organism>
<sequence>FLHLDENNELISANLSEYYSSYVKAPFFINIYMLVRREQVLERIK</sequence>
<name>X1GUW5_9ZZZZ</name>
<gene>
    <name evidence="1" type="ORF">S03H2_29369</name>
</gene>